<comment type="subcellular location">
    <subcellularLocation>
        <location evidence="6">Membrane</location>
        <topology evidence="6">Multi-pass membrane protein</topology>
    </subcellularLocation>
</comment>
<dbReference type="InterPro" id="IPR019533">
    <property type="entry name" value="Peptidase_S26"/>
</dbReference>
<comment type="catalytic activity">
    <reaction evidence="6">
        <text>Cleavage of hydrophobic, N-terminal signal or leader sequences from secreted and periplasmic proteins.</text>
        <dbReference type="EC" id="3.4.21.89"/>
    </reaction>
</comment>
<feature type="transmembrane region" description="Helical" evidence="6">
    <location>
        <begin position="7"/>
        <end position="24"/>
    </location>
</feature>
<evidence type="ECO:0000256" key="3">
    <source>
        <dbReference type="ARBA" id="ARBA00022670"/>
    </source>
</evidence>
<keyword evidence="6" id="KW-0812">Transmembrane</keyword>
<dbReference type="GO" id="GO:0009003">
    <property type="term" value="F:signal peptidase activity"/>
    <property type="evidence" value="ECO:0007669"/>
    <property type="project" value="UniProtKB-EC"/>
</dbReference>
<keyword evidence="6" id="KW-1133">Transmembrane helix</keyword>
<organism evidence="8 9">
    <name type="scientific">Metapseudomonas otitidis</name>
    <dbReference type="NCBI Taxonomy" id="319939"/>
    <lineage>
        <taxon>Bacteria</taxon>
        <taxon>Pseudomonadati</taxon>
        <taxon>Pseudomonadota</taxon>
        <taxon>Gammaproteobacteria</taxon>
        <taxon>Pseudomonadales</taxon>
        <taxon>Pseudomonadaceae</taxon>
        <taxon>Metapseudomonas</taxon>
    </lineage>
</organism>
<reference evidence="8 9" key="1">
    <citation type="submission" date="2019-12" db="EMBL/GenBank/DDBJ databases">
        <title>Draft genome sequence of Pseudomonas otitidis recovered from a chicken carcass.</title>
        <authorList>
            <person name="Vieira T.R."/>
            <person name="Oliviera E.F.C."/>
            <person name="Silva N.M.V."/>
            <person name="Sambrano G.E."/>
            <person name="Cibulski S.P."/>
            <person name="Cardoso M.R.I."/>
        </authorList>
    </citation>
    <scope>NUCLEOTIDE SEQUENCE [LARGE SCALE GENOMIC DNA]</scope>
    <source>
        <strain evidence="8 9">25_K</strain>
    </source>
</reference>
<dbReference type="PROSITE" id="PS00501">
    <property type="entry name" value="SPASE_I_1"/>
    <property type="match status" value="1"/>
</dbReference>
<feature type="transmembrane region" description="Helical" evidence="6">
    <location>
        <begin position="97"/>
        <end position="124"/>
    </location>
</feature>
<dbReference type="PANTHER" id="PTHR43390:SF1">
    <property type="entry name" value="CHLOROPLAST PROCESSING PEPTIDASE"/>
    <property type="match status" value="1"/>
</dbReference>
<dbReference type="InterPro" id="IPR019756">
    <property type="entry name" value="Pept_S26A_signal_pept_1_Ser-AS"/>
</dbReference>
<keyword evidence="6" id="KW-0472">Membrane</keyword>
<evidence type="ECO:0000313" key="9">
    <source>
        <dbReference type="Proteomes" id="UP000461288"/>
    </source>
</evidence>
<evidence type="ECO:0000313" key="8">
    <source>
        <dbReference type="EMBL" id="MWK60153.1"/>
    </source>
</evidence>
<gene>
    <name evidence="8" type="primary">lepB</name>
    <name evidence="8" type="ORF">GO594_29610</name>
</gene>
<dbReference type="Gene3D" id="2.10.109.10">
    <property type="entry name" value="Umud Fragment, subunit A"/>
    <property type="match status" value="1"/>
</dbReference>
<dbReference type="PRINTS" id="PR00727">
    <property type="entry name" value="LEADERPTASE"/>
</dbReference>
<dbReference type="GO" id="GO:0016020">
    <property type="term" value="C:membrane"/>
    <property type="evidence" value="ECO:0007669"/>
    <property type="project" value="UniProtKB-SubCell"/>
</dbReference>
<dbReference type="NCBIfam" id="TIGR02227">
    <property type="entry name" value="sigpep_I_bact"/>
    <property type="match status" value="1"/>
</dbReference>
<evidence type="ECO:0000256" key="6">
    <source>
        <dbReference type="RuleBase" id="RU362042"/>
    </source>
</evidence>
<dbReference type="AlphaFoldDB" id="A0A7X3KYG1"/>
<sequence>MNAQRNPMLAFLMSFLVAGWGLMYVGRLKWALVVVGLLYGGITLAGLLGLIASPIGLYVAGAFIVLVKLTSAWMAGALAEKVSESEPRPSAVTHLSYALPIVALTYVLIFTLRSSVLGYALYYIPSGSMVPTLSIGDYIVADTHYDTPKVGDIVVYRYKGIEATKRVAAVAGDTLAIVNGEVINNGRNLGLLGAPAERVKRDYSLTLAPLKVEEGHVYLLGDNRDGSNDSRFIGQVAVSELTGKVTGIWYSADQERMGTTFSTVQ</sequence>
<dbReference type="Pfam" id="PF10502">
    <property type="entry name" value="Peptidase_S26"/>
    <property type="match status" value="1"/>
</dbReference>
<dbReference type="GO" id="GO:0004252">
    <property type="term" value="F:serine-type endopeptidase activity"/>
    <property type="evidence" value="ECO:0007669"/>
    <property type="project" value="InterPro"/>
</dbReference>
<dbReference type="EC" id="3.4.21.89" evidence="6"/>
<accession>A0A7X3KYG1</accession>
<feature type="active site" evidence="5">
    <location>
        <position position="128"/>
    </location>
</feature>
<feature type="transmembrane region" description="Helical" evidence="6">
    <location>
        <begin position="57"/>
        <end position="77"/>
    </location>
</feature>
<proteinExistence type="inferred from homology"/>
<evidence type="ECO:0000256" key="2">
    <source>
        <dbReference type="ARBA" id="ARBA00019232"/>
    </source>
</evidence>
<dbReference type="CDD" id="cd06530">
    <property type="entry name" value="S26_SPase_I"/>
    <property type="match status" value="1"/>
</dbReference>
<name>A0A7X3KYG1_9GAMM</name>
<evidence type="ECO:0000256" key="1">
    <source>
        <dbReference type="ARBA" id="ARBA00009370"/>
    </source>
</evidence>
<dbReference type="PANTHER" id="PTHR43390">
    <property type="entry name" value="SIGNAL PEPTIDASE I"/>
    <property type="match status" value="1"/>
</dbReference>
<dbReference type="Proteomes" id="UP000461288">
    <property type="component" value="Unassembled WGS sequence"/>
</dbReference>
<feature type="active site" evidence="5">
    <location>
        <position position="165"/>
    </location>
</feature>
<keyword evidence="3 6" id="KW-0645">Protease</keyword>
<dbReference type="EMBL" id="WTFN01000163">
    <property type="protein sequence ID" value="MWK60153.1"/>
    <property type="molecule type" value="Genomic_DNA"/>
</dbReference>
<comment type="similarity">
    <text evidence="1 6">Belongs to the peptidase S26 family.</text>
</comment>
<comment type="caution">
    <text evidence="8">The sequence shown here is derived from an EMBL/GenBank/DDBJ whole genome shotgun (WGS) entry which is preliminary data.</text>
</comment>
<evidence type="ECO:0000256" key="5">
    <source>
        <dbReference type="PIRSR" id="PIRSR600223-1"/>
    </source>
</evidence>
<keyword evidence="4 6" id="KW-0378">Hydrolase</keyword>
<dbReference type="InterPro" id="IPR036286">
    <property type="entry name" value="LexA/Signal_pep-like_sf"/>
</dbReference>
<evidence type="ECO:0000259" key="7">
    <source>
        <dbReference type="Pfam" id="PF10502"/>
    </source>
</evidence>
<dbReference type="SUPFAM" id="SSF51306">
    <property type="entry name" value="LexA/Signal peptidase"/>
    <property type="match status" value="1"/>
</dbReference>
<dbReference type="InterPro" id="IPR000223">
    <property type="entry name" value="Pept_S26A_signal_pept_1"/>
</dbReference>
<evidence type="ECO:0000256" key="4">
    <source>
        <dbReference type="ARBA" id="ARBA00022801"/>
    </source>
</evidence>
<dbReference type="GO" id="GO:0006465">
    <property type="term" value="P:signal peptide processing"/>
    <property type="evidence" value="ECO:0007669"/>
    <property type="project" value="InterPro"/>
</dbReference>
<protein>
    <recommendedName>
        <fullName evidence="2 6">Signal peptidase I</fullName>
        <ecNumber evidence="6">3.4.21.89</ecNumber>
    </recommendedName>
</protein>
<feature type="domain" description="Peptidase S26" evidence="7">
    <location>
        <begin position="102"/>
        <end position="250"/>
    </location>
</feature>
<feature type="transmembrane region" description="Helical" evidence="6">
    <location>
        <begin position="30"/>
        <end position="50"/>
    </location>
</feature>